<evidence type="ECO:0000256" key="4">
    <source>
        <dbReference type="SAM" id="Phobius"/>
    </source>
</evidence>
<reference evidence="6 7" key="1">
    <citation type="submission" date="2017-01" db="EMBL/GenBank/DDBJ databases">
        <title>The recent genome duplication of the halophilic yeast Hortaea werneckii: insights from long-read sequencing.</title>
        <authorList>
            <person name="Sinha S."/>
            <person name="Flibotte S."/>
            <person name="Neira M."/>
            <person name="Lenassi M."/>
            <person name="Gostincar C."/>
            <person name="Stajich J.E."/>
            <person name="Nislow C.E."/>
        </authorList>
    </citation>
    <scope>NUCLEOTIDE SEQUENCE [LARGE SCALE GENOMIC DNA]</scope>
    <source>
        <strain evidence="6 7">EXF-2000</strain>
    </source>
</reference>
<protein>
    <recommendedName>
        <fullName evidence="5">DUF7626 domain-containing protein</fullName>
    </recommendedName>
</protein>
<feature type="compositionally biased region" description="Low complexity" evidence="3">
    <location>
        <begin position="720"/>
        <end position="736"/>
    </location>
</feature>
<feature type="region of interest" description="Disordered" evidence="3">
    <location>
        <begin position="554"/>
        <end position="736"/>
    </location>
</feature>
<accession>A0A1Z5TR94</accession>
<name>A0A1Z5TR94_HORWE</name>
<evidence type="ECO:0000313" key="6">
    <source>
        <dbReference type="EMBL" id="OTA38524.1"/>
    </source>
</evidence>
<evidence type="ECO:0000313" key="7">
    <source>
        <dbReference type="Proteomes" id="UP000194280"/>
    </source>
</evidence>
<feature type="region of interest" description="Disordered" evidence="3">
    <location>
        <begin position="819"/>
        <end position="859"/>
    </location>
</feature>
<dbReference type="PRINTS" id="PR00081">
    <property type="entry name" value="GDHRDH"/>
</dbReference>
<dbReference type="Proteomes" id="UP000194280">
    <property type="component" value="Unassembled WGS sequence"/>
</dbReference>
<dbReference type="STRING" id="1157616.A0A1Z5TR94"/>
<dbReference type="GO" id="GO:0016491">
    <property type="term" value="F:oxidoreductase activity"/>
    <property type="evidence" value="ECO:0007669"/>
    <property type="project" value="UniProtKB-KW"/>
</dbReference>
<feature type="compositionally biased region" description="Acidic residues" evidence="3">
    <location>
        <begin position="680"/>
        <end position="718"/>
    </location>
</feature>
<proteinExistence type="inferred from homology"/>
<dbReference type="InterPro" id="IPR056043">
    <property type="entry name" value="DUF7626"/>
</dbReference>
<gene>
    <name evidence="6" type="ORF">BTJ68_01675</name>
</gene>
<comment type="similarity">
    <text evidence="1">Belongs to the short-chain dehydrogenases/reductases (SDR) family.</text>
</comment>
<evidence type="ECO:0000259" key="5">
    <source>
        <dbReference type="Pfam" id="PF24625"/>
    </source>
</evidence>
<evidence type="ECO:0000256" key="3">
    <source>
        <dbReference type="SAM" id="MobiDB-lite"/>
    </source>
</evidence>
<organism evidence="6 7">
    <name type="scientific">Hortaea werneckii EXF-2000</name>
    <dbReference type="NCBI Taxonomy" id="1157616"/>
    <lineage>
        <taxon>Eukaryota</taxon>
        <taxon>Fungi</taxon>
        <taxon>Dikarya</taxon>
        <taxon>Ascomycota</taxon>
        <taxon>Pezizomycotina</taxon>
        <taxon>Dothideomycetes</taxon>
        <taxon>Dothideomycetidae</taxon>
        <taxon>Mycosphaerellales</taxon>
        <taxon>Teratosphaeriaceae</taxon>
        <taxon>Hortaea</taxon>
    </lineage>
</organism>
<dbReference type="Pfam" id="PF00106">
    <property type="entry name" value="adh_short"/>
    <property type="match status" value="1"/>
</dbReference>
<dbReference type="PANTHER" id="PTHR24320:SF152">
    <property type="entry name" value="SHORT-CHAIN DEHYDROGENASE_REDUCTASE FAMILY PROTEIN"/>
    <property type="match status" value="1"/>
</dbReference>
<feature type="compositionally biased region" description="Basic and acidic residues" evidence="3">
    <location>
        <begin position="554"/>
        <end position="617"/>
    </location>
</feature>
<evidence type="ECO:0000256" key="2">
    <source>
        <dbReference type="ARBA" id="ARBA00023002"/>
    </source>
</evidence>
<keyword evidence="2" id="KW-0560">Oxidoreductase</keyword>
<keyword evidence="4" id="KW-0472">Membrane</keyword>
<dbReference type="Gene3D" id="3.40.50.720">
    <property type="entry name" value="NAD(P)-binding Rossmann-like Domain"/>
    <property type="match status" value="1"/>
</dbReference>
<keyword evidence="4" id="KW-1133">Transmembrane helix</keyword>
<dbReference type="InParanoid" id="A0A1Z5TR94"/>
<keyword evidence="4" id="KW-0812">Transmembrane</keyword>
<dbReference type="InterPro" id="IPR036291">
    <property type="entry name" value="NAD(P)-bd_dom_sf"/>
</dbReference>
<dbReference type="PANTHER" id="PTHR24320">
    <property type="entry name" value="RETINOL DEHYDROGENASE"/>
    <property type="match status" value="1"/>
</dbReference>
<dbReference type="VEuPathDB" id="FungiDB:BTJ68_01675"/>
<feature type="region of interest" description="Disordered" evidence="3">
    <location>
        <begin position="331"/>
        <end position="390"/>
    </location>
</feature>
<dbReference type="SUPFAM" id="SSF51735">
    <property type="entry name" value="NAD(P)-binding Rossmann-fold domains"/>
    <property type="match status" value="1"/>
</dbReference>
<dbReference type="Pfam" id="PF24625">
    <property type="entry name" value="DUF7626"/>
    <property type="match status" value="1"/>
</dbReference>
<dbReference type="AlphaFoldDB" id="A0A1Z5TR94"/>
<evidence type="ECO:0000256" key="1">
    <source>
        <dbReference type="ARBA" id="ARBA00006484"/>
    </source>
</evidence>
<comment type="caution">
    <text evidence="6">The sequence shown here is derived from an EMBL/GenBank/DDBJ whole genome shotgun (WGS) entry which is preliminary data.</text>
</comment>
<sequence>MFKMLRELHGVARLYERFFLDIIVSIFYTLFGGLLPNLHVTYRPLDGKVAIVTGANSGIGYQLSLDLARRGATVYLACRNISKGEEAVQAINQDLNRSGNHVESKAGRVQALQLDTSSMSSVRKFAAKWTDEQKGKPIDILIHNAGISSAPKGQDVTEEGLGTIYATNFLGSFLLTNLLEPSLAAGARVVFTAAAGQYAGNLTSLLSSPGGVPKASLLDKVLGRKTPDSQLYADTKLMQTAFASTLQQRWNRQPFAGKAMSAHAFMPGYVYTPIFSKTANLPIYVDPVWWALKAFMALSIPVEQGAATGLWLATTNELEVRRHGGSYWDLHGDNTADNSTPLHTQLEESEADQDPSIGTPQADDTSRKRSPTPSAAGHKGPKRVRVQGGKAAVPKRIVADYDSDDGRIITLKQQGYSDEYVAQKLTDEGRVRYVPKTVGSRWLRLRKALQEVEDEKLDDELSDWHVGEDDELESVEKVVDEKYKLEVQKVYERKWREIAAVLAEKLRKKKYTAKACKERFEAVRAGTALKAIELDSDQEGRKLLREERIAANKARRVEQAAEAQRLEDEKQRKHDARQAEQHEKEKEREQKIKERQSAKKMEAEIKEARKREKERSRLAKQAKIAQAKAEEEWQKQRRKAEAELYRALTGKRMQPLPLNAPTAGSRKSKKTAKKSAMYRDEDDTEEDDFGGSSNDEDEEYGYGEESEDEVSAQEENDEGTPAAAKATQPPKPVAPVVKATVTKETLLNARSIMSDAELNALLFERGLPRRGSDESHPEVVARLAGADEAATTVELTKLLSKYFDKGKGSKKAKVRRLQEHNAYNSEAGLDGVRSTDPDFQKSYYGDIGHGEDLMEGVLA</sequence>
<feature type="transmembrane region" description="Helical" evidence="4">
    <location>
        <begin position="18"/>
        <end position="35"/>
    </location>
</feature>
<dbReference type="InterPro" id="IPR002347">
    <property type="entry name" value="SDR_fam"/>
</dbReference>
<dbReference type="EMBL" id="MUNK01000010">
    <property type="protein sequence ID" value="OTA38524.1"/>
    <property type="molecule type" value="Genomic_DNA"/>
</dbReference>
<keyword evidence="7" id="KW-1185">Reference proteome</keyword>
<feature type="domain" description="DUF7626" evidence="5">
    <location>
        <begin position="400"/>
        <end position="454"/>
    </location>
</feature>
<feature type="compositionally biased region" description="Basic and acidic residues" evidence="3">
    <location>
        <begin position="628"/>
        <end position="644"/>
    </location>
</feature>